<dbReference type="AlphaFoldDB" id="A0A507F3D8"/>
<dbReference type="GO" id="GO:0090575">
    <property type="term" value="C:RNA polymerase II transcription regulator complex"/>
    <property type="evidence" value="ECO:0007669"/>
    <property type="project" value="TreeGrafter"/>
</dbReference>
<dbReference type="SMART" id="SM00353">
    <property type="entry name" value="HLH"/>
    <property type="match status" value="1"/>
</dbReference>
<feature type="region of interest" description="Disordered" evidence="4">
    <location>
        <begin position="241"/>
        <end position="336"/>
    </location>
</feature>
<dbReference type="Pfam" id="PF00010">
    <property type="entry name" value="HLH"/>
    <property type="match status" value="1"/>
</dbReference>
<feature type="compositionally biased region" description="Low complexity" evidence="4">
    <location>
        <begin position="267"/>
        <end position="278"/>
    </location>
</feature>
<dbReference type="GO" id="GO:0003700">
    <property type="term" value="F:DNA-binding transcription factor activity"/>
    <property type="evidence" value="ECO:0007669"/>
    <property type="project" value="TreeGrafter"/>
</dbReference>
<dbReference type="GO" id="GO:0003677">
    <property type="term" value="F:DNA binding"/>
    <property type="evidence" value="ECO:0007669"/>
    <property type="project" value="UniProtKB-KW"/>
</dbReference>
<feature type="region of interest" description="Disordered" evidence="4">
    <location>
        <begin position="160"/>
        <end position="226"/>
    </location>
</feature>
<comment type="caution">
    <text evidence="6">The sequence shown here is derived from an EMBL/GenBank/DDBJ whole genome shotgun (WGS) entry which is preliminary data.</text>
</comment>
<dbReference type="GO" id="GO:0045944">
    <property type="term" value="P:positive regulation of transcription by RNA polymerase II"/>
    <property type="evidence" value="ECO:0007669"/>
    <property type="project" value="TreeGrafter"/>
</dbReference>
<feature type="compositionally biased region" description="Polar residues" evidence="4">
    <location>
        <begin position="303"/>
        <end position="314"/>
    </location>
</feature>
<keyword evidence="2" id="KW-0539">Nucleus</keyword>
<reference evidence="6 7" key="1">
    <citation type="journal article" date="2019" name="Sci. Rep.">
        <title>Comparative genomics of chytrid fungi reveal insights into the obligate biotrophic and pathogenic lifestyle of Synchytrium endobioticum.</title>
        <authorList>
            <person name="van de Vossenberg B.T.L.H."/>
            <person name="Warris S."/>
            <person name="Nguyen H.D.T."/>
            <person name="van Gent-Pelzer M.P.E."/>
            <person name="Joly D.L."/>
            <person name="van de Geest H.C."/>
            <person name="Bonants P.J.M."/>
            <person name="Smith D.S."/>
            <person name="Levesque C.A."/>
            <person name="van der Lee T.A.J."/>
        </authorList>
    </citation>
    <scope>NUCLEOTIDE SEQUENCE [LARGE SCALE GENOMIC DNA]</scope>
    <source>
        <strain evidence="6 7">CBS 675.73</strain>
    </source>
</reference>
<keyword evidence="3" id="KW-0175">Coiled coil</keyword>
<protein>
    <recommendedName>
        <fullName evidence="5">BHLH domain-containing protein</fullName>
    </recommendedName>
</protein>
<dbReference type="PANTHER" id="PTHR10328">
    <property type="entry name" value="PROTEIN MAX MYC-ASSOCIATED FACTOR X"/>
    <property type="match status" value="1"/>
</dbReference>
<feature type="coiled-coil region" evidence="3">
    <location>
        <begin position="542"/>
        <end position="569"/>
    </location>
</feature>
<feature type="domain" description="BHLH" evidence="5">
    <location>
        <begin position="480"/>
        <end position="531"/>
    </location>
</feature>
<dbReference type="PROSITE" id="PS50888">
    <property type="entry name" value="BHLH"/>
    <property type="match status" value="1"/>
</dbReference>
<evidence type="ECO:0000313" key="7">
    <source>
        <dbReference type="Proteomes" id="UP000320333"/>
    </source>
</evidence>
<evidence type="ECO:0000256" key="1">
    <source>
        <dbReference type="ARBA" id="ARBA00023125"/>
    </source>
</evidence>
<feature type="compositionally biased region" description="Basic and acidic residues" evidence="4">
    <location>
        <begin position="478"/>
        <end position="494"/>
    </location>
</feature>
<keyword evidence="7" id="KW-1185">Reference proteome</keyword>
<evidence type="ECO:0000256" key="2">
    <source>
        <dbReference type="ARBA" id="ARBA00023242"/>
    </source>
</evidence>
<accession>A0A507F3D8</accession>
<dbReference type="OrthoDB" id="5344169at2759"/>
<evidence type="ECO:0000313" key="6">
    <source>
        <dbReference type="EMBL" id="TPX70107.1"/>
    </source>
</evidence>
<sequence>MAGGKQQRPDSGRASLEEAGRLEAAHFHPMEAMGGMGQMDQMDLEQLLFFTHSAHMDSLAINADANTQINLDPITNDNTPSSLFSVSDPLFGSSAASFAMPTDNADSVSVAEFMTLLSPYVNFNNFTADEAEMMLTPIISPAMTPSADFANLNLQSGTNFSPLSSPALRPMKQSDNSSSTNPGIKRNSRRSGASLPVSALDRKKKLPPRSPYTIPRPSISTSGVDPLKISSPLLTAISSTTAYSSGSIEDTAAREDSSSTTSEMDMVASPVVTSPVAVDRASSSSHSNNNLKETVFKVPQVPASKSKSLPTQLNAEGRPKSRTSASPSMDPVTPGMLMNIRSDDEKQASLEQHNLHQYQMPHQQPQQIHAITSSPVLKSVVHARSSDVVESEADKACAAPATVAPRDKRRKSAGSGSSEKNYVSPALKPVPILPNLSKADQSMDDAVSKLTQNSNYQNIIEGDSGVVGFDSSDLNTDLESKKEHHKASEQRRRDQMKQCFDGLREVLPKFTDRNPSKEKILQFSRDYIITMQQQQTRTEAALLQQNQKLDDQSQLISELRAEIEALRRK</sequence>
<dbReference type="SUPFAM" id="SSF47459">
    <property type="entry name" value="HLH, helix-loop-helix DNA-binding domain"/>
    <property type="match status" value="1"/>
</dbReference>
<dbReference type="Proteomes" id="UP000320333">
    <property type="component" value="Unassembled WGS sequence"/>
</dbReference>
<dbReference type="PANTHER" id="PTHR10328:SF15">
    <property type="entry name" value="BHLH TRANSCRIPTION FACTOR"/>
    <property type="match status" value="1"/>
</dbReference>
<name>A0A507F3D8_9FUNG</name>
<feature type="region of interest" description="Disordered" evidence="4">
    <location>
        <begin position="471"/>
        <end position="494"/>
    </location>
</feature>
<dbReference type="InterPro" id="IPR036638">
    <property type="entry name" value="HLH_DNA-bd_sf"/>
</dbReference>
<dbReference type="EMBL" id="QEAP01000294">
    <property type="protein sequence ID" value="TPX70107.1"/>
    <property type="molecule type" value="Genomic_DNA"/>
</dbReference>
<feature type="compositionally biased region" description="Polar residues" evidence="4">
    <location>
        <begin position="173"/>
        <end position="182"/>
    </location>
</feature>
<feature type="region of interest" description="Disordered" evidence="4">
    <location>
        <begin position="388"/>
        <end position="430"/>
    </location>
</feature>
<evidence type="ECO:0000256" key="3">
    <source>
        <dbReference type="SAM" id="Coils"/>
    </source>
</evidence>
<dbReference type="GO" id="GO:0046983">
    <property type="term" value="F:protein dimerization activity"/>
    <property type="evidence" value="ECO:0007669"/>
    <property type="project" value="InterPro"/>
</dbReference>
<dbReference type="InterPro" id="IPR011598">
    <property type="entry name" value="bHLH_dom"/>
</dbReference>
<keyword evidence="1" id="KW-0238">DNA-binding</keyword>
<proteinExistence type="predicted"/>
<organism evidence="6 7">
    <name type="scientific">Chytriomyces confervae</name>
    <dbReference type="NCBI Taxonomy" id="246404"/>
    <lineage>
        <taxon>Eukaryota</taxon>
        <taxon>Fungi</taxon>
        <taxon>Fungi incertae sedis</taxon>
        <taxon>Chytridiomycota</taxon>
        <taxon>Chytridiomycota incertae sedis</taxon>
        <taxon>Chytridiomycetes</taxon>
        <taxon>Chytridiales</taxon>
        <taxon>Chytriomycetaceae</taxon>
        <taxon>Chytriomyces</taxon>
    </lineage>
</organism>
<dbReference type="Gene3D" id="4.10.280.10">
    <property type="entry name" value="Helix-loop-helix DNA-binding domain"/>
    <property type="match status" value="1"/>
</dbReference>
<evidence type="ECO:0000259" key="5">
    <source>
        <dbReference type="PROSITE" id="PS50888"/>
    </source>
</evidence>
<feature type="compositionally biased region" description="Polar residues" evidence="4">
    <location>
        <begin position="281"/>
        <end position="292"/>
    </location>
</feature>
<gene>
    <name evidence="6" type="ORF">CcCBS67573_g06631</name>
</gene>
<dbReference type="STRING" id="246404.A0A507F3D8"/>
<evidence type="ECO:0000256" key="4">
    <source>
        <dbReference type="SAM" id="MobiDB-lite"/>
    </source>
</evidence>